<comment type="caution">
    <text evidence="2">The sequence shown here is derived from an EMBL/GenBank/DDBJ whole genome shotgun (WGS) entry which is preliminary data.</text>
</comment>
<dbReference type="InterPro" id="IPR011604">
    <property type="entry name" value="PDDEXK-like_dom_sf"/>
</dbReference>
<evidence type="ECO:0000313" key="4">
    <source>
        <dbReference type="EMBL" id="CAF4070842.1"/>
    </source>
</evidence>
<reference evidence="2" key="1">
    <citation type="submission" date="2021-02" db="EMBL/GenBank/DDBJ databases">
        <authorList>
            <person name="Nowell W R."/>
        </authorList>
    </citation>
    <scope>NUCLEOTIDE SEQUENCE</scope>
</reference>
<evidence type="ECO:0000313" key="1">
    <source>
        <dbReference type="EMBL" id="CAF1350671.1"/>
    </source>
</evidence>
<evidence type="ECO:0000313" key="3">
    <source>
        <dbReference type="EMBL" id="CAF3882146.1"/>
    </source>
</evidence>
<evidence type="ECO:0000313" key="2">
    <source>
        <dbReference type="EMBL" id="CAF1390531.1"/>
    </source>
</evidence>
<dbReference type="GO" id="GO:0006281">
    <property type="term" value="P:DNA repair"/>
    <property type="evidence" value="ECO:0007669"/>
    <property type="project" value="UniProtKB-ARBA"/>
</dbReference>
<dbReference type="Proteomes" id="UP000663823">
    <property type="component" value="Unassembled WGS sequence"/>
</dbReference>
<organism evidence="2 5">
    <name type="scientific">Rotaria sordida</name>
    <dbReference type="NCBI Taxonomy" id="392033"/>
    <lineage>
        <taxon>Eukaryota</taxon>
        <taxon>Metazoa</taxon>
        <taxon>Spiralia</taxon>
        <taxon>Gnathifera</taxon>
        <taxon>Rotifera</taxon>
        <taxon>Eurotatoria</taxon>
        <taxon>Bdelloidea</taxon>
        <taxon>Philodinida</taxon>
        <taxon>Philodinidae</taxon>
        <taxon>Rotaria</taxon>
    </lineage>
</organism>
<dbReference type="EMBL" id="CAJOBD010006811">
    <property type="protein sequence ID" value="CAF4070842.1"/>
    <property type="molecule type" value="Genomic_DNA"/>
</dbReference>
<evidence type="ECO:0000313" key="5">
    <source>
        <dbReference type="Proteomes" id="UP000663864"/>
    </source>
</evidence>
<dbReference type="EMBL" id="CAJNOT010003569">
    <property type="protein sequence ID" value="CAF1390531.1"/>
    <property type="molecule type" value="Genomic_DNA"/>
</dbReference>
<dbReference type="Proteomes" id="UP000663864">
    <property type="component" value="Unassembled WGS sequence"/>
</dbReference>
<proteinExistence type="predicted"/>
<evidence type="ECO:0008006" key="6">
    <source>
        <dbReference type="Google" id="ProtNLM"/>
    </source>
</evidence>
<dbReference type="Gene3D" id="3.90.320.10">
    <property type="match status" value="1"/>
</dbReference>
<dbReference type="EMBL" id="CAJOAX010003950">
    <property type="protein sequence ID" value="CAF3882146.1"/>
    <property type="molecule type" value="Genomic_DNA"/>
</dbReference>
<gene>
    <name evidence="4" type="ORF">JBS370_LOCUS30140</name>
    <name evidence="3" type="ORF">OTI717_LOCUS22813</name>
    <name evidence="1" type="ORF">RFH988_LOCUS32283</name>
    <name evidence="2" type="ORF">ZHD862_LOCUS32597</name>
</gene>
<dbReference type="AlphaFoldDB" id="A0A815K9Z4"/>
<dbReference type="SUPFAM" id="SSF52980">
    <property type="entry name" value="Restriction endonuclease-like"/>
    <property type="match status" value="1"/>
</dbReference>
<protein>
    <recommendedName>
        <fullName evidence="6">YqaJ viral recombinase domain-containing protein</fullName>
    </recommendedName>
</protein>
<dbReference type="InterPro" id="IPR011335">
    <property type="entry name" value="Restrct_endonuc-II-like"/>
</dbReference>
<accession>A0A815K9Z4</accession>
<dbReference type="OrthoDB" id="261614at2759"/>
<sequence>MLHSNLSLDDICSTTYPCGVVVDPTAPHLCCCPDALVMENINGVISYGILECKYVFAEPTATWDDLIFIRENFCLERHDGRLRFRPGHPYHYQLIALLGIRDLPWIDFCVMKHEDVHIERFINDESV</sequence>
<dbReference type="Proteomes" id="UP000663882">
    <property type="component" value="Unassembled WGS sequence"/>
</dbReference>
<dbReference type="EMBL" id="CAJNOO010003696">
    <property type="protein sequence ID" value="CAF1350671.1"/>
    <property type="molecule type" value="Genomic_DNA"/>
</dbReference>
<dbReference type="Proteomes" id="UP000663836">
    <property type="component" value="Unassembled WGS sequence"/>
</dbReference>
<name>A0A815K9Z4_9BILA</name>